<protein>
    <recommendedName>
        <fullName evidence="3">DUF3037 domain-containing protein</fullName>
    </recommendedName>
</protein>
<proteinExistence type="predicted"/>
<keyword evidence="2" id="KW-1185">Reference proteome</keyword>
<dbReference type="OrthoDB" id="1466785at2"/>
<accession>A0A2I0R563</accession>
<sequence>MESFYTIIYYKTNALTDEMISVGILAGGGEGPFIYFSKSRLDLLKKILHPNTFLSVKRHFKALSEKVNKHRTNATGLRLFDPVFSKDQIEELSKKTKNAIVYSEPTTINEWLNADFFKVLSTSFLGASKKPNKRKKTHFHLKWKAFYTSNRFSEWQKQVPIHEINEEIQLDVKLDLVQSKRQKVVLGVDFNLNESSLKKKIFIIDLLNSQLNSFNIIVVHPAVKTNTAKSHFETLNDKYKNVEFIGFSEFKKIM</sequence>
<gene>
    <name evidence="1" type="ORF">CW751_04105</name>
</gene>
<evidence type="ECO:0008006" key="3">
    <source>
        <dbReference type="Google" id="ProtNLM"/>
    </source>
</evidence>
<reference evidence="1 2" key="1">
    <citation type="submission" date="2017-12" db="EMBL/GenBank/DDBJ databases">
        <title>The draft genome sequence of Brumimicrobium saltpan LHR20.</title>
        <authorList>
            <person name="Do Z.-J."/>
            <person name="Luo H.-R."/>
        </authorList>
    </citation>
    <scope>NUCLEOTIDE SEQUENCE [LARGE SCALE GENOMIC DNA]</scope>
    <source>
        <strain evidence="1 2">LHR20</strain>
    </source>
</reference>
<dbReference type="AlphaFoldDB" id="A0A2I0R563"/>
<evidence type="ECO:0000313" key="2">
    <source>
        <dbReference type="Proteomes" id="UP000236654"/>
    </source>
</evidence>
<dbReference type="Proteomes" id="UP000236654">
    <property type="component" value="Unassembled WGS sequence"/>
</dbReference>
<name>A0A2I0R563_9FLAO</name>
<dbReference type="RefSeq" id="WP_101333732.1">
    <property type="nucleotide sequence ID" value="NZ_PJNI01000002.1"/>
</dbReference>
<evidence type="ECO:0000313" key="1">
    <source>
        <dbReference type="EMBL" id="PKR81718.1"/>
    </source>
</evidence>
<organism evidence="1 2">
    <name type="scientific">Brumimicrobium salinarum</name>
    <dbReference type="NCBI Taxonomy" id="2058658"/>
    <lineage>
        <taxon>Bacteria</taxon>
        <taxon>Pseudomonadati</taxon>
        <taxon>Bacteroidota</taxon>
        <taxon>Flavobacteriia</taxon>
        <taxon>Flavobacteriales</taxon>
        <taxon>Crocinitomicaceae</taxon>
        <taxon>Brumimicrobium</taxon>
    </lineage>
</organism>
<comment type="caution">
    <text evidence="1">The sequence shown here is derived from an EMBL/GenBank/DDBJ whole genome shotgun (WGS) entry which is preliminary data.</text>
</comment>
<dbReference type="EMBL" id="PJNI01000002">
    <property type="protein sequence ID" value="PKR81718.1"/>
    <property type="molecule type" value="Genomic_DNA"/>
</dbReference>